<dbReference type="RefSeq" id="WP_121249657.1">
    <property type="nucleotide sequence ID" value="NZ_RBIL01000001.1"/>
</dbReference>
<keyword evidence="9" id="KW-1185">Reference proteome</keyword>
<gene>
    <name evidence="8" type="ORF">C8N24_1737</name>
</gene>
<proteinExistence type="inferred from homology"/>
<evidence type="ECO:0000256" key="4">
    <source>
        <dbReference type="ARBA" id="ARBA00023082"/>
    </source>
</evidence>
<organism evidence="8 9">
    <name type="scientific">Solirubrobacter pauli</name>
    <dbReference type="NCBI Taxonomy" id="166793"/>
    <lineage>
        <taxon>Bacteria</taxon>
        <taxon>Bacillati</taxon>
        <taxon>Actinomycetota</taxon>
        <taxon>Thermoleophilia</taxon>
        <taxon>Solirubrobacterales</taxon>
        <taxon>Solirubrobacteraceae</taxon>
        <taxon>Solirubrobacter</taxon>
    </lineage>
</organism>
<dbReference type="InterPro" id="IPR013249">
    <property type="entry name" value="RNA_pol_sigma70_r4_t2"/>
</dbReference>
<evidence type="ECO:0000256" key="5">
    <source>
        <dbReference type="ARBA" id="ARBA00023163"/>
    </source>
</evidence>
<dbReference type="OrthoDB" id="3211555at2"/>
<evidence type="ECO:0000256" key="1">
    <source>
        <dbReference type="ARBA" id="ARBA00010641"/>
    </source>
</evidence>
<sequence>MDDLEVFEQHRPHLHAVALRILGSAAEADDALQEAWIRASRAGLDGVENPGGWLTTIVSRVCLTLLDSQSRRREDDGHLPDMVVARVDEHAPDPEREALLADAVGSALTVVLDTLSPAERVAFVLHDLFGLPFDDVARVLDRSPDAVRQLASRARRRTRGSDPDTAGADRAVVDAFLAAARGGSFEDLLAVLDPGITLRADLGTGVLQVIHGARTVAESARAIGPTRALPEPVIVDGRVGVLVHAGGAPERIMRFTVREGRIAAIDVIAEPARVARLLGLRPAAG</sequence>
<evidence type="ECO:0000259" key="6">
    <source>
        <dbReference type="Pfam" id="PF04542"/>
    </source>
</evidence>
<dbReference type="InterPro" id="IPR036388">
    <property type="entry name" value="WH-like_DNA-bd_sf"/>
</dbReference>
<keyword evidence="5" id="KW-0804">Transcription</keyword>
<dbReference type="EMBL" id="RBIL01000001">
    <property type="protein sequence ID" value="RKQ91903.1"/>
    <property type="molecule type" value="Genomic_DNA"/>
</dbReference>
<dbReference type="SUPFAM" id="SSF88659">
    <property type="entry name" value="Sigma3 and sigma4 domains of RNA polymerase sigma factors"/>
    <property type="match status" value="1"/>
</dbReference>
<dbReference type="Gene3D" id="3.10.450.50">
    <property type="match status" value="1"/>
</dbReference>
<dbReference type="InterPro" id="IPR032710">
    <property type="entry name" value="NTF2-like_dom_sf"/>
</dbReference>
<dbReference type="GO" id="GO:0006352">
    <property type="term" value="P:DNA-templated transcription initiation"/>
    <property type="evidence" value="ECO:0007669"/>
    <property type="project" value="InterPro"/>
</dbReference>
<comment type="similarity">
    <text evidence="1">Belongs to the sigma-70 factor family. ECF subfamily.</text>
</comment>
<comment type="subunit">
    <text evidence="2">Interacts transiently with the RNA polymerase catalytic core formed by RpoA, RpoB, RpoC and RpoZ (2 alpha, 1 beta, 1 beta' and 1 omega subunit) to form the RNA polymerase holoenzyme that can initiate transcription.</text>
</comment>
<dbReference type="SUPFAM" id="SSF88946">
    <property type="entry name" value="Sigma2 domain of RNA polymerase sigma factors"/>
    <property type="match status" value="1"/>
</dbReference>
<dbReference type="Pfam" id="PF04542">
    <property type="entry name" value="Sigma70_r2"/>
    <property type="match status" value="1"/>
</dbReference>
<dbReference type="Gene3D" id="1.10.1740.10">
    <property type="match status" value="1"/>
</dbReference>
<dbReference type="InterPro" id="IPR013324">
    <property type="entry name" value="RNA_pol_sigma_r3/r4-like"/>
</dbReference>
<dbReference type="Gene3D" id="1.10.10.10">
    <property type="entry name" value="Winged helix-like DNA-binding domain superfamily/Winged helix DNA-binding domain"/>
    <property type="match status" value="1"/>
</dbReference>
<dbReference type="InterPro" id="IPR007627">
    <property type="entry name" value="RNA_pol_sigma70_r2"/>
</dbReference>
<dbReference type="AlphaFoldDB" id="A0A660LDH2"/>
<reference evidence="8 9" key="1">
    <citation type="submission" date="2018-10" db="EMBL/GenBank/DDBJ databases">
        <title>Genomic Encyclopedia of Archaeal and Bacterial Type Strains, Phase II (KMG-II): from individual species to whole genera.</title>
        <authorList>
            <person name="Goeker M."/>
        </authorList>
    </citation>
    <scope>NUCLEOTIDE SEQUENCE [LARGE SCALE GENOMIC DNA]</scope>
    <source>
        <strain evidence="8 9">DSM 14954</strain>
    </source>
</reference>
<dbReference type="Pfam" id="PF08281">
    <property type="entry name" value="Sigma70_r4_2"/>
    <property type="match status" value="1"/>
</dbReference>
<evidence type="ECO:0000313" key="9">
    <source>
        <dbReference type="Proteomes" id="UP000278962"/>
    </source>
</evidence>
<accession>A0A660LDH2</accession>
<evidence type="ECO:0000256" key="3">
    <source>
        <dbReference type="ARBA" id="ARBA00023015"/>
    </source>
</evidence>
<evidence type="ECO:0000313" key="8">
    <source>
        <dbReference type="EMBL" id="RKQ91903.1"/>
    </source>
</evidence>
<dbReference type="Proteomes" id="UP000278962">
    <property type="component" value="Unassembled WGS sequence"/>
</dbReference>
<dbReference type="InterPro" id="IPR014284">
    <property type="entry name" value="RNA_pol_sigma-70_dom"/>
</dbReference>
<dbReference type="PANTHER" id="PTHR30173:SF43">
    <property type="entry name" value="ECF RNA POLYMERASE SIGMA FACTOR SIGI-RELATED"/>
    <property type="match status" value="1"/>
</dbReference>
<comment type="caution">
    <text evidence="8">The sequence shown here is derived from an EMBL/GenBank/DDBJ whole genome shotgun (WGS) entry which is preliminary data.</text>
</comment>
<dbReference type="SUPFAM" id="SSF54427">
    <property type="entry name" value="NTF2-like"/>
    <property type="match status" value="1"/>
</dbReference>
<dbReference type="NCBIfam" id="TIGR02937">
    <property type="entry name" value="sigma70-ECF"/>
    <property type="match status" value="1"/>
</dbReference>
<dbReference type="PANTHER" id="PTHR30173">
    <property type="entry name" value="SIGMA 19 FACTOR"/>
    <property type="match status" value="1"/>
</dbReference>
<evidence type="ECO:0000259" key="7">
    <source>
        <dbReference type="Pfam" id="PF08281"/>
    </source>
</evidence>
<dbReference type="InterPro" id="IPR052704">
    <property type="entry name" value="ECF_Sigma-70_Domain"/>
</dbReference>
<evidence type="ECO:0000256" key="2">
    <source>
        <dbReference type="ARBA" id="ARBA00011344"/>
    </source>
</evidence>
<name>A0A660LDH2_9ACTN</name>
<dbReference type="GO" id="GO:0003677">
    <property type="term" value="F:DNA binding"/>
    <property type="evidence" value="ECO:0007669"/>
    <property type="project" value="InterPro"/>
</dbReference>
<keyword evidence="3" id="KW-0805">Transcription regulation</keyword>
<feature type="domain" description="RNA polymerase sigma-70 region 2" evidence="6">
    <location>
        <begin position="7"/>
        <end position="72"/>
    </location>
</feature>
<keyword evidence="4" id="KW-0731">Sigma factor</keyword>
<dbReference type="InterPro" id="IPR013325">
    <property type="entry name" value="RNA_pol_sigma_r2"/>
</dbReference>
<feature type="domain" description="RNA polymerase sigma factor 70 region 4 type 2" evidence="7">
    <location>
        <begin position="108"/>
        <end position="157"/>
    </location>
</feature>
<dbReference type="GO" id="GO:0016987">
    <property type="term" value="F:sigma factor activity"/>
    <property type="evidence" value="ECO:0007669"/>
    <property type="project" value="UniProtKB-KW"/>
</dbReference>
<protein>
    <submittedName>
        <fullName evidence="8">RNA polymerase sigma-70 factor (ECF subfamily)</fullName>
    </submittedName>
</protein>